<gene>
    <name evidence="1" type="ORF">E2C01_063680</name>
</gene>
<reference evidence="1 2" key="1">
    <citation type="submission" date="2019-05" db="EMBL/GenBank/DDBJ databases">
        <title>Another draft genome of Portunus trituberculatus and its Hox gene families provides insights of decapod evolution.</title>
        <authorList>
            <person name="Jeong J.-H."/>
            <person name="Song I."/>
            <person name="Kim S."/>
            <person name="Choi T."/>
            <person name="Kim D."/>
            <person name="Ryu S."/>
            <person name="Kim W."/>
        </authorList>
    </citation>
    <scope>NUCLEOTIDE SEQUENCE [LARGE SCALE GENOMIC DNA]</scope>
    <source>
        <tissue evidence="1">Muscle</tissue>
    </source>
</reference>
<name>A0A5B7HIT4_PORTR</name>
<accession>A0A5B7HIT4</accession>
<dbReference type="AlphaFoldDB" id="A0A5B7HIT4"/>
<keyword evidence="2" id="KW-1185">Reference proteome</keyword>
<evidence type="ECO:0000313" key="1">
    <source>
        <dbReference type="EMBL" id="MPC69455.1"/>
    </source>
</evidence>
<dbReference type="Proteomes" id="UP000324222">
    <property type="component" value="Unassembled WGS sequence"/>
</dbReference>
<evidence type="ECO:0000313" key="2">
    <source>
        <dbReference type="Proteomes" id="UP000324222"/>
    </source>
</evidence>
<dbReference type="EMBL" id="VSRR010029450">
    <property type="protein sequence ID" value="MPC69455.1"/>
    <property type="molecule type" value="Genomic_DNA"/>
</dbReference>
<proteinExistence type="predicted"/>
<sequence length="66" mass="7333">MRRKVLTHPSSAEEHPVMCHTRLMACLLSGSSSEHKEYLQRVHCDLEHSACAKKIAALLPIANVVP</sequence>
<comment type="caution">
    <text evidence="1">The sequence shown here is derived from an EMBL/GenBank/DDBJ whole genome shotgun (WGS) entry which is preliminary data.</text>
</comment>
<protein>
    <submittedName>
        <fullName evidence="1">Uncharacterized protein</fullName>
    </submittedName>
</protein>
<organism evidence="1 2">
    <name type="scientific">Portunus trituberculatus</name>
    <name type="common">Swimming crab</name>
    <name type="synonym">Neptunus trituberculatus</name>
    <dbReference type="NCBI Taxonomy" id="210409"/>
    <lineage>
        <taxon>Eukaryota</taxon>
        <taxon>Metazoa</taxon>
        <taxon>Ecdysozoa</taxon>
        <taxon>Arthropoda</taxon>
        <taxon>Crustacea</taxon>
        <taxon>Multicrustacea</taxon>
        <taxon>Malacostraca</taxon>
        <taxon>Eumalacostraca</taxon>
        <taxon>Eucarida</taxon>
        <taxon>Decapoda</taxon>
        <taxon>Pleocyemata</taxon>
        <taxon>Brachyura</taxon>
        <taxon>Eubrachyura</taxon>
        <taxon>Portunoidea</taxon>
        <taxon>Portunidae</taxon>
        <taxon>Portuninae</taxon>
        <taxon>Portunus</taxon>
    </lineage>
</organism>